<feature type="signal peptide" evidence="1">
    <location>
        <begin position="1"/>
        <end position="19"/>
    </location>
</feature>
<name>A0A371I9N7_MUCPR</name>
<evidence type="ECO:0000313" key="3">
    <source>
        <dbReference type="Proteomes" id="UP000257109"/>
    </source>
</evidence>
<dbReference type="EMBL" id="QJKJ01000585">
    <property type="protein sequence ID" value="RDY11767.1"/>
    <property type="molecule type" value="Genomic_DNA"/>
</dbReference>
<keyword evidence="3" id="KW-1185">Reference proteome</keyword>
<dbReference type="AlphaFoldDB" id="A0A371I9N7"/>
<gene>
    <name evidence="2" type="ORF">CR513_03519</name>
</gene>
<keyword evidence="1" id="KW-0732">Signal</keyword>
<feature type="chain" id="PRO_5017043665" evidence="1">
    <location>
        <begin position="20"/>
        <end position="185"/>
    </location>
</feature>
<evidence type="ECO:0000313" key="2">
    <source>
        <dbReference type="EMBL" id="RDY11767.1"/>
    </source>
</evidence>
<dbReference type="STRING" id="157652.A0A371I9N7"/>
<dbReference type="OrthoDB" id="1435533at2759"/>
<organism evidence="2 3">
    <name type="scientific">Mucuna pruriens</name>
    <name type="common">Velvet bean</name>
    <name type="synonym">Dolichos pruriens</name>
    <dbReference type="NCBI Taxonomy" id="157652"/>
    <lineage>
        <taxon>Eukaryota</taxon>
        <taxon>Viridiplantae</taxon>
        <taxon>Streptophyta</taxon>
        <taxon>Embryophyta</taxon>
        <taxon>Tracheophyta</taxon>
        <taxon>Spermatophyta</taxon>
        <taxon>Magnoliopsida</taxon>
        <taxon>eudicotyledons</taxon>
        <taxon>Gunneridae</taxon>
        <taxon>Pentapetalae</taxon>
        <taxon>rosids</taxon>
        <taxon>fabids</taxon>
        <taxon>Fabales</taxon>
        <taxon>Fabaceae</taxon>
        <taxon>Papilionoideae</taxon>
        <taxon>50 kb inversion clade</taxon>
        <taxon>NPAAA clade</taxon>
        <taxon>indigoferoid/millettioid clade</taxon>
        <taxon>Phaseoleae</taxon>
        <taxon>Mucuna</taxon>
    </lineage>
</organism>
<reference evidence="2" key="1">
    <citation type="submission" date="2018-05" db="EMBL/GenBank/DDBJ databases">
        <title>Draft genome of Mucuna pruriens seed.</title>
        <authorList>
            <person name="Nnadi N.E."/>
            <person name="Vos R."/>
            <person name="Hasami M.H."/>
            <person name="Devisetty U.K."/>
            <person name="Aguiy J.C."/>
        </authorList>
    </citation>
    <scope>NUCLEOTIDE SEQUENCE [LARGE SCALE GENOMIC DNA]</scope>
    <source>
        <strain evidence="2">JCA_2017</strain>
    </source>
</reference>
<proteinExistence type="predicted"/>
<sequence length="185" mass="20901">KQLWMFSIVPLLLLENVTIQNTLVEEEGKTFDAVIVEGVPDDGNNNDSVCGQIIWIAEIALRTWNTEVFGNVDHKVENPRKTVFLFYKVTKIRQALKQLFVLKQGEIILDKVSDIENHTTLVLTNIPSFEEVKSAVFSMDSCSAPSPDGFGGSFCHHFWDIIGEDVYNSALSNFEILQNFTCKEI</sequence>
<accession>A0A371I9N7</accession>
<protein>
    <submittedName>
        <fullName evidence="2">Uncharacterized protein</fullName>
    </submittedName>
</protein>
<evidence type="ECO:0000256" key="1">
    <source>
        <dbReference type="SAM" id="SignalP"/>
    </source>
</evidence>
<dbReference type="Proteomes" id="UP000257109">
    <property type="component" value="Unassembled WGS sequence"/>
</dbReference>
<feature type="non-terminal residue" evidence="2">
    <location>
        <position position="1"/>
    </location>
</feature>
<comment type="caution">
    <text evidence="2">The sequence shown here is derived from an EMBL/GenBank/DDBJ whole genome shotgun (WGS) entry which is preliminary data.</text>
</comment>